<evidence type="ECO:0000313" key="2">
    <source>
        <dbReference type="Proteomes" id="UP000316360"/>
    </source>
</evidence>
<name>A0A523S0Z2_UNCAE</name>
<protein>
    <submittedName>
        <fullName evidence="1">VWA domain-containing protein</fullName>
    </submittedName>
</protein>
<evidence type="ECO:0000313" key="1">
    <source>
        <dbReference type="EMBL" id="TET11692.1"/>
    </source>
</evidence>
<dbReference type="InterPro" id="IPR017802">
    <property type="entry name" value="VWFA-rel_acidobac-type"/>
</dbReference>
<organism evidence="1 2">
    <name type="scientific">Aerophobetes bacterium</name>
    <dbReference type="NCBI Taxonomy" id="2030807"/>
    <lineage>
        <taxon>Bacteria</taxon>
        <taxon>Candidatus Aerophobota</taxon>
    </lineage>
</organism>
<dbReference type="EMBL" id="SOKJ01000133">
    <property type="protein sequence ID" value="TET11692.1"/>
    <property type="molecule type" value="Genomic_DNA"/>
</dbReference>
<dbReference type="NCBIfam" id="TIGR03436">
    <property type="entry name" value="acidobact_VWFA"/>
    <property type="match status" value="1"/>
</dbReference>
<comment type="caution">
    <text evidence="1">The sequence shown here is derived from an EMBL/GenBank/DDBJ whole genome shotgun (WGS) entry which is preliminary data.</text>
</comment>
<dbReference type="Gene3D" id="3.40.50.410">
    <property type="entry name" value="von Willebrand factor, type A domain"/>
    <property type="match status" value="1"/>
</dbReference>
<sequence>NSKKVALHFIDTQLHPTDEVGILSYSATKGLALHEYLTSDFQKVRQVIEEFGTKKTIGRAQDAEGKYWQELAKTVGTSGELGKGAGAEFSRWMLQARSFDRKIYKIQARNFCSVFMDVAKTLRYIPGYKHLILFSGGVANFAFSGSLPTQYENLSKELRASNSPVYAVNSVGTSSHLKGRDMRGMYSLSKLANRSGGKYFDNIVNLEKIMEDIQNATCSYYVLGYYIDEKWDGKYHEVKVKVKRKGCKVYRQGGYFNPKPFTKYTETEKMLHLIDLALSKKPHFQDPLHFPLIVLPYSVKEKSHLVVLTKIPTERIKEVLGRKVEIVTLFFDRQDNIVELKRDEVSAFKLARDNVYFYSTSILSPGEYDCGVVIRNLDTGKGATASSSVIAPESPDSGIILYPPLLLIPEKNAFYLKGSATGKKEKQRKKISLLDIYPFPFTQYSPLVEELNQGTSKLLAVVRCSTFKIEQPEILLSGHFVHLSSGKKILFSLSVLNQSREENTEIFLAEIPVGELKLGKYSLHLVAEEVNTKSESHVSITFFVK</sequence>
<dbReference type="Proteomes" id="UP000316360">
    <property type="component" value="Unassembled WGS sequence"/>
</dbReference>
<gene>
    <name evidence="1" type="ORF">E3J84_02560</name>
</gene>
<dbReference type="AlphaFoldDB" id="A0A523S0Z2"/>
<proteinExistence type="predicted"/>
<feature type="non-terminal residue" evidence="1">
    <location>
        <position position="1"/>
    </location>
</feature>
<reference evidence="1 2" key="1">
    <citation type="submission" date="2019-03" db="EMBL/GenBank/DDBJ databases">
        <title>Metabolic potential of uncultured bacteria and archaea associated with petroleum seepage in deep-sea sediments.</title>
        <authorList>
            <person name="Dong X."/>
            <person name="Hubert C."/>
        </authorList>
    </citation>
    <scope>NUCLEOTIDE SEQUENCE [LARGE SCALE GENOMIC DNA]</scope>
    <source>
        <strain evidence="1">E44_bin7</strain>
    </source>
</reference>
<accession>A0A523S0Z2</accession>
<dbReference type="InterPro" id="IPR036465">
    <property type="entry name" value="vWFA_dom_sf"/>
</dbReference>